<evidence type="ECO:0000313" key="2">
    <source>
        <dbReference type="Proteomes" id="UP000036947"/>
    </source>
</evidence>
<comment type="caution">
    <text evidence="1">The sequence shown here is derived from an EMBL/GenBank/DDBJ whole genome shotgun (WGS) entry which is preliminary data.</text>
</comment>
<accession>A0A0L0NK10</accession>
<protein>
    <submittedName>
        <fullName evidence="1">Uncharacterized protein</fullName>
    </submittedName>
</protein>
<gene>
    <name evidence="1" type="ORF">TOPH_01195</name>
</gene>
<keyword evidence="2" id="KW-1185">Reference proteome</keyword>
<evidence type="ECO:0000313" key="1">
    <source>
        <dbReference type="EMBL" id="KND94050.1"/>
    </source>
</evidence>
<proteinExistence type="predicted"/>
<dbReference type="EMBL" id="LFRF01000002">
    <property type="protein sequence ID" value="KND94050.1"/>
    <property type="molecule type" value="Genomic_DNA"/>
</dbReference>
<reference evidence="1 2" key="1">
    <citation type="journal article" date="2015" name="BMC Genomics">
        <title>The genome of the truffle-parasite Tolypocladium ophioglossoides and the evolution of antifungal peptaibiotics.</title>
        <authorList>
            <person name="Quandt C.A."/>
            <person name="Bushley K.E."/>
            <person name="Spatafora J.W."/>
        </authorList>
    </citation>
    <scope>NUCLEOTIDE SEQUENCE [LARGE SCALE GENOMIC DNA]</scope>
    <source>
        <strain evidence="1 2">CBS 100239</strain>
    </source>
</reference>
<dbReference type="Proteomes" id="UP000036947">
    <property type="component" value="Unassembled WGS sequence"/>
</dbReference>
<dbReference type="OrthoDB" id="2963168at2759"/>
<organism evidence="1 2">
    <name type="scientific">Tolypocladium ophioglossoides (strain CBS 100239)</name>
    <name type="common">Snaketongue truffleclub</name>
    <name type="synonym">Elaphocordyceps ophioglossoides</name>
    <dbReference type="NCBI Taxonomy" id="1163406"/>
    <lineage>
        <taxon>Eukaryota</taxon>
        <taxon>Fungi</taxon>
        <taxon>Dikarya</taxon>
        <taxon>Ascomycota</taxon>
        <taxon>Pezizomycotina</taxon>
        <taxon>Sordariomycetes</taxon>
        <taxon>Hypocreomycetidae</taxon>
        <taxon>Hypocreales</taxon>
        <taxon>Ophiocordycipitaceae</taxon>
        <taxon>Tolypocladium</taxon>
    </lineage>
</organism>
<dbReference type="AlphaFoldDB" id="A0A0L0NK10"/>
<sequence>MQSQLVLLFVQAPHYSTRFAALLAQLEHAESLSHASSLNDSGALQAFFARGAASPTLAGALVVLALIYGQRSEDALSTACTLAQAAFVNALCVRSAIHLFSLRCRLWFLLPATEEAESCTTLSQRHLLDDGGFLGLDPVQGACNVPPLLTSLEFFVPLREDPICASGK</sequence>
<name>A0A0L0NK10_TOLOC</name>